<dbReference type="Proteomes" id="UP000515511">
    <property type="component" value="Chromosome"/>
</dbReference>
<protein>
    <recommendedName>
        <fullName evidence="1">Type II CBASS E2 protein domain-containing protein</fullName>
    </recommendedName>
</protein>
<dbReference type="Pfam" id="PF26395">
    <property type="entry name" value="E2-CBASS"/>
    <property type="match status" value="1"/>
</dbReference>
<name>A0A7G6YBM0_9MICO</name>
<evidence type="ECO:0000313" key="3">
    <source>
        <dbReference type="Proteomes" id="UP000515511"/>
    </source>
</evidence>
<dbReference type="KEGG" id="lse:F1C12_12605"/>
<proteinExistence type="predicted"/>
<evidence type="ECO:0000313" key="2">
    <source>
        <dbReference type="EMBL" id="QNE35885.1"/>
    </source>
</evidence>
<accession>A0A7G6YBM0</accession>
<reference evidence="3" key="1">
    <citation type="submission" date="2019-09" db="EMBL/GenBank/DDBJ databases">
        <title>Antimicrobial potential of Antarctic Bacteria.</title>
        <authorList>
            <person name="Benaud N."/>
            <person name="Edwards R.J."/>
            <person name="Ferrari B.C."/>
        </authorList>
    </citation>
    <scope>NUCLEOTIDE SEQUENCE [LARGE SCALE GENOMIC DNA]</scope>
    <source>
        <strain evidence="3">INR9</strain>
    </source>
</reference>
<sequence length="478" mass="51799">MSITSDVLDEVRAQIDANPEALAEARERLKLVRKAAEALPGSLRSYRSGSLAAHTMLDPVNDGDGGIVLDRRSFPKLGPDGQGEPPKDVAAELQALIGPVVRETYPQARIRMSKRGPLVEFHAPLANGQDPTVDLVIALTRREGDGLWIPNLNTNAWEPSDPECHARLLNTAYTSHLSIRRKVIRLAKAWNNQFPKPAISSFTLSVWALEFVKEGMGVAGGLFALFDGAATKVENGEPTQDPAGVSAPLKYNLSDSRVASMMRTAADSLQDAFDAGNDEQAVRAALAGMFWTYLETPGRELAAAAALIDRAPTVAAASVGVVGLGATINPGRSYAGSVARVSSLKYHFDRPAARIGFLHAFKRNDPFTTAFHPPKEYKGAYALRTQITPTGTPARTVEVIFPRGNAEAPRVFVDGPTDSPHRFDDGSLCMWFPQDPAERRWVLSDGAEALLAHIAAHLLREEWFRVTGSWAGEELAHQ</sequence>
<dbReference type="InterPro" id="IPR058588">
    <property type="entry name" value="E2-CBASS"/>
</dbReference>
<dbReference type="AlphaFoldDB" id="A0A7G6YBM0"/>
<evidence type="ECO:0000259" key="1">
    <source>
        <dbReference type="Pfam" id="PF26395"/>
    </source>
</evidence>
<feature type="domain" description="Type II CBASS E2 protein" evidence="1">
    <location>
        <begin position="382"/>
        <end position="477"/>
    </location>
</feature>
<dbReference type="RefSeq" id="WP_185275354.1">
    <property type="nucleotide sequence ID" value="NZ_CP043641.1"/>
</dbReference>
<organism evidence="2 3">
    <name type="scientific">Leifsonia shinshuensis</name>
    <dbReference type="NCBI Taxonomy" id="150026"/>
    <lineage>
        <taxon>Bacteria</taxon>
        <taxon>Bacillati</taxon>
        <taxon>Actinomycetota</taxon>
        <taxon>Actinomycetes</taxon>
        <taxon>Micrococcales</taxon>
        <taxon>Microbacteriaceae</taxon>
        <taxon>Leifsonia</taxon>
    </lineage>
</organism>
<dbReference type="EMBL" id="CP043641">
    <property type="protein sequence ID" value="QNE35885.1"/>
    <property type="molecule type" value="Genomic_DNA"/>
</dbReference>
<gene>
    <name evidence="2" type="ORF">F1C12_12605</name>
</gene>